<comment type="subunit">
    <text evidence="9">Homodimer.</text>
</comment>
<dbReference type="Gene3D" id="3.30.379.10">
    <property type="entry name" value="Chitobiase/beta-hexosaminidase domain 2-like"/>
    <property type="match status" value="1"/>
</dbReference>
<dbReference type="SUPFAM" id="SSF51445">
    <property type="entry name" value="(Trans)glycosidases"/>
    <property type="match status" value="1"/>
</dbReference>
<dbReference type="AlphaFoldDB" id="A0A1M5YBJ9"/>
<gene>
    <name evidence="13" type="ORF">DSM01_1386</name>
    <name evidence="14" type="ORF">SAMN04487999_2095</name>
</gene>
<reference evidence="15" key="2">
    <citation type="submission" date="2016-11" db="EMBL/GenBank/DDBJ databases">
        <authorList>
            <person name="Varghese N."/>
            <person name="Submissions S."/>
        </authorList>
    </citation>
    <scope>NUCLEOTIDE SEQUENCE [LARGE SCALE GENOMIC DNA]</scope>
    <source>
        <strain evidence="15">DSM 19859</strain>
    </source>
</reference>
<evidence type="ECO:0000313" key="14">
    <source>
        <dbReference type="EMBL" id="SHI09461.1"/>
    </source>
</evidence>
<dbReference type="PANTHER" id="PTHR39207:SF1">
    <property type="entry name" value="ALPHA-GLUCURONIDASE A"/>
    <property type="match status" value="1"/>
</dbReference>
<dbReference type="GO" id="GO:0005576">
    <property type="term" value="C:extracellular region"/>
    <property type="evidence" value="ECO:0007669"/>
    <property type="project" value="InterPro"/>
</dbReference>
<dbReference type="Gene3D" id="3.20.20.80">
    <property type="entry name" value="Glycosidases"/>
    <property type="match status" value="1"/>
</dbReference>
<dbReference type="Gene3D" id="3.90.1330.10">
    <property type="entry name" value="Alpha-glucuronidase, C-terminal domain"/>
    <property type="match status" value="1"/>
</dbReference>
<keyword evidence="4 9" id="KW-0119">Carbohydrate metabolism</keyword>
<proteinExistence type="inferred from homology"/>
<dbReference type="Proteomes" id="UP000290037">
    <property type="component" value="Unassembled WGS sequence"/>
</dbReference>
<comment type="catalytic activity">
    <reaction evidence="9">
        <text>Hydrolysis of (1-&gt;2)-alpha-D-(4-O-methyl)glucuronosyl links in the main chain of hardwood xylans.</text>
        <dbReference type="EC" id="3.2.1.131"/>
    </reaction>
</comment>
<feature type="active site" description="Proton acceptor" evidence="8">
    <location>
        <position position="432"/>
    </location>
</feature>
<dbReference type="InterPro" id="IPR011099">
    <property type="entry name" value="Glyco_hydro_67_C"/>
</dbReference>
<dbReference type="PIRSF" id="PIRSF029900">
    <property type="entry name" value="Alpha-glucuronds"/>
    <property type="match status" value="1"/>
</dbReference>
<keyword evidence="2 7" id="KW-0858">Xylan degradation</keyword>
<dbReference type="InterPro" id="IPR011100">
    <property type="entry name" value="Glyco_hydro_67_cat"/>
</dbReference>
<dbReference type="InterPro" id="IPR029018">
    <property type="entry name" value="Hex-like_dom2"/>
</dbReference>
<evidence type="ECO:0000256" key="2">
    <source>
        <dbReference type="ARBA" id="ARBA00022651"/>
    </source>
</evidence>
<dbReference type="EMBL" id="FQXT01000003">
    <property type="protein sequence ID" value="SHI09461.1"/>
    <property type="molecule type" value="Genomic_DNA"/>
</dbReference>
<evidence type="ECO:0000313" key="15">
    <source>
        <dbReference type="Proteomes" id="UP000184240"/>
    </source>
</evidence>
<evidence type="ECO:0000256" key="9">
    <source>
        <dbReference type="RuleBase" id="RU361198"/>
    </source>
</evidence>
<evidence type="ECO:0000259" key="11">
    <source>
        <dbReference type="Pfam" id="PF07477"/>
    </source>
</evidence>
<evidence type="ECO:0000256" key="4">
    <source>
        <dbReference type="ARBA" id="ARBA00023277"/>
    </source>
</evidence>
<dbReference type="GO" id="GO:0033939">
    <property type="term" value="F:xylan alpha-1,2-glucuronosidase activity"/>
    <property type="evidence" value="ECO:0007669"/>
    <property type="project" value="UniProtKB-EC"/>
</dbReference>
<evidence type="ECO:0000259" key="10">
    <source>
        <dbReference type="Pfam" id="PF03648"/>
    </source>
</evidence>
<dbReference type="Pfam" id="PF07488">
    <property type="entry name" value="Glyco_hydro_67M"/>
    <property type="match status" value="1"/>
</dbReference>
<dbReference type="InterPro" id="IPR037054">
    <property type="entry name" value="A-glucoronidase_C_sf"/>
</dbReference>
<reference evidence="14" key="1">
    <citation type="submission" date="2016-11" db="EMBL/GenBank/DDBJ databases">
        <authorList>
            <person name="Jaros S."/>
            <person name="Januszkiewicz K."/>
            <person name="Wedrychowicz H."/>
        </authorList>
    </citation>
    <scope>NUCLEOTIDE SEQUENCE [LARGE SCALE GENOMIC DNA]</scope>
    <source>
        <strain evidence="14">DSM 19859</strain>
    </source>
</reference>
<feature type="domain" description="Alpha glucuronidase N-terminal" evidence="10">
    <location>
        <begin position="52"/>
        <end position="169"/>
    </location>
</feature>
<dbReference type="InterPro" id="IPR017853">
    <property type="entry name" value="GH"/>
</dbReference>
<reference evidence="13 16" key="3">
    <citation type="submission" date="2018-07" db="EMBL/GenBank/DDBJ databases">
        <title>Leeuwenhoekiella genomics.</title>
        <authorList>
            <person name="Tahon G."/>
            <person name="Willems A."/>
        </authorList>
    </citation>
    <scope>NUCLEOTIDE SEQUENCE [LARGE SCALE GENOMIC DNA]</scope>
    <source>
        <strain evidence="13 16">LMG 24856</strain>
    </source>
</reference>
<evidence type="ECO:0000256" key="1">
    <source>
        <dbReference type="ARBA" id="ARBA00008833"/>
    </source>
</evidence>
<dbReference type="Pfam" id="PF03648">
    <property type="entry name" value="Glyco_hydro_67N"/>
    <property type="match status" value="1"/>
</dbReference>
<accession>A0A1M5YBJ9</accession>
<protein>
    <recommendedName>
        <fullName evidence="9">Xylan alpha-1,2-glucuronidase</fullName>
        <ecNumber evidence="9">3.2.1.131</ecNumber>
    </recommendedName>
</protein>
<dbReference type="EC" id="3.2.1.131" evidence="9"/>
<evidence type="ECO:0000259" key="12">
    <source>
        <dbReference type="Pfam" id="PF07488"/>
    </source>
</evidence>
<dbReference type="GO" id="GO:0046559">
    <property type="term" value="F:alpha-glucuronidase activity"/>
    <property type="evidence" value="ECO:0007669"/>
    <property type="project" value="InterPro"/>
</dbReference>
<evidence type="ECO:0000313" key="13">
    <source>
        <dbReference type="EMBL" id="RXG30635.1"/>
    </source>
</evidence>
<feature type="domain" description="Glycosyl hydrolase family 67 C-terminal" evidence="11">
    <location>
        <begin position="493"/>
        <end position="715"/>
    </location>
</feature>
<dbReference type="Proteomes" id="UP000184240">
    <property type="component" value="Unassembled WGS sequence"/>
</dbReference>
<evidence type="ECO:0000256" key="8">
    <source>
        <dbReference type="PIRSR" id="PIRSR029900-1"/>
    </source>
</evidence>
<keyword evidence="3 7" id="KW-0378">Hydrolase</keyword>
<dbReference type="SUPFAM" id="SSF55545">
    <property type="entry name" value="beta-N-acetylhexosaminidase-like domain"/>
    <property type="match status" value="1"/>
</dbReference>
<keyword evidence="16" id="KW-1185">Reference proteome</keyword>
<evidence type="ECO:0000256" key="3">
    <source>
        <dbReference type="ARBA" id="ARBA00022801"/>
    </source>
</evidence>
<organism evidence="14 15">
    <name type="scientific">Leeuwenhoekiella palythoae</name>
    <dbReference type="NCBI Taxonomy" id="573501"/>
    <lineage>
        <taxon>Bacteria</taxon>
        <taxon>Pseudomonadati</taxon>
        <taxon>Bacteroidota</taxon>
        <taxon>Flavobacteriia</taxon>
        <taxon>Flavobacteriales</taxon>
        <taxon>Flavobacteriaceae</taxon>
        <taxon>Leeuwenhoekiella</taxon>
    </lineage>
</organism>
<comment type="similarity">
    <text evidence="1 7 9">Belongs to the glycosyl hydrolase 67 family.</text>
</comment>
<keyword evidence="6 9" id="KW-0624">Polysaccharide degradation</keyword>
<dbReference type="InterPro" id="IPR005154">
    <property type="entry name" value="Glyco_hydro_67_aGlcAse_N"/>
</dbReference>
<dbReference type="EMBL" id="QOVN01000002">
    <property type="protein sequence ID" value="RXG30635.1"/>
    <property type="molecule type" value="Genomic_DNA"/>
</dbReference>
<dbReference type="Pfam" id="PF07477">
    <property type="entry name" value="Glyco_hydro_67C"/>
    <property type="match status" value="1"/>
</dbReference>
<dbReference type="PANTHER" id="PTHR39207">
    <property type="entry name" value="ALPHA-GLUCURONIDASE A"/>
    <property type="match status" value="1"/>
</dbReference>
<evidence type="ECO:0000256" key="6">
    <source>
        <dbReference type="ARBA" id="ARBA00023326"/>
    </source>
</evidence>
<feature type="active site" description="Proton acceptor" evidence="8">
    <location>
        <position position="404"/>
    </location>
</feature>
<feature type="active site" description="Proton donor" evidence="8">
    <location>
        <position position="330"/>
    </location>
</feature>
<sequence>MTELKQFAENIIIKTKSLSLVTHLILKPMPKFSFLLLLLLFNLGNAQNTRNLWLQYDLVTDPVVLRTYKEQLNAVDIRSAALNKQVIQDELQTGILSMLGKHLSFTSSNAEVVIAKLKDLDANEKQQVSKTPKLESDGYIIKTIPKGSKDVILISGLSDNSLLYGTFHFLRLLQLHESLSDLDLVENPKLSIRILNHWDNLDRTVERGYAGFSIWDWHHLPGLIKKEYIEYARANASIGLNGTVLNNVNASAYILQDEYLDKVKALADVFRPYGIKVYLTARFSAPIEIGGLDTADPLSSEVQRWWKDKADEIYNLIPDFGGFLVKANSEGQPGPNNYGRSHVEGANMLADALAPHQGVVMWRAFVYSDEKPEDRAKQAYTEFIPFDGEFKDNVLLQVKNGPIDFQPREPFHPLFSGMQKTPLMMEFQITQEYLGGMSHLVFLPQLFEETLQSDTFIKGKNSTVSKVLVGDLSGQKVTGIAGVSNIGTARNWTGHPFAQANWFGFGRLAWNPDLSAKAIAEEWLKMTFSTDPDFVEPMSTLLLNSREAVVNYMTPLGLHHIMAEGHHQGPGPWVDGLAREDWTSVYYHKADSLGLGFDRTASGSDALSQYGTEIEKAYSKIETTPEKYLLWFHHVPWDYKLKNGHSLWYNLARHYQDGVLKVEDMISTWEQMQPYVDEYVFRQTQMLLNIQLKESKWWRDACLLYFQQFSNMEMPAFIPHAKHALDYYKSIQRPYAPGIKPSWD</sequence>
<dbReference type="GO" id="GO:0045493">
    <property type="term" value="P:xylan catabolic process"/>
    <property type="evidence" value="ECO:0007669"/>
    <property type="project" value="UniProtKB-KW"/>
</dbReference>
<dbReference type="RefSeq" id="WP_317041299.1">
    <property type="nucleotide sequence ID" value="NZ_FQXT01000003.1"/>
</dbReference>
<name>A0A1M5YBJ9_9FLAO</name>
<evidence type="ECO:0000313" key="16">
    <source>
        <dbReference type="Proteomes" id="UP000290037"/>
    </source>
</evidence>
<feature type="domain" description="Glycosyl hydrolase family 67 catalytic" evidence="12">
    <location>
        <begin position="173"/>
        <end position="492"/>
    </location>
</feature>
<evidence type="ECO:0000256" key="7">
    <source>
        <dbReference type="PIRNR" id="PIRNR029900"/>
    </source>
</evidence>
<dbReference type="STRING" id="573501.SAMN04487999_2095"/>
<evidence type="ECO:0000256" key="5">
    <source>
        <dbReference type="ARBA" id="ARBA00023295"/>
    </source>
</evidence>
<keyword evidence="5 7" id="KW-0326">Glycosidase</keyword>
<dbReference type="InterPro" id="IPR011395">
    <property type="entry name" value="Glyco_hydro_67_aGlcAse"/>
</dbReference>